<feature type="compositionally biased region" description="Basic and acidic residues" evidence="1">
    <location>
        <begin position="193"/>
        <end position="204"/>
    </location>
</feature>
<feature type="region of interest" description="Disordered" evidence="1">
    <location>
        <begin position="191"/>
        <end position="215"/>
    </location>
</feature>
<sequence length="387" mass="42960">MAISDIYSFGVSHNPFPLTLPDGTYYPDYITTVDTRPIEFLTHFNRVRSNPWSDSTFLDLGCSEGSTTMGLAQMGSTVYGVEGRAEGVNRARFLASLIDFDRTHFSVGNVNDPASYPEVDGVFNAGILYHLEDPVLCLERCASSARSFIYLDTGHSLDDDELLKQTKFAANFGERFTIDYNGLKLNAMNFAEPSDREEKQEGRRRGPRSGIGNSNSIWLSQQSAIDLMIELGFPYHETIRAKLHIPRYRTVFFREKPRDVEPLGNLRKPLPTPAPRQIAIRNARDRDIAYIKSSRQSVTVFGREPLLSGTIADLQANEISVGEVIRFPGTGKDFIASGAVATALNGRSGLIVIAFEDQKTAAHRIMLLDTFSYIFTSIATSSTFAGQ</sequence>
<evidence type="ECO:0000259" key="2">
    <source>
        <dbReference type="Pfam" id="PF13847"/>
    </source>
</evidence>
<name>A0ABV3SSF0_9HYPH</name>
<gene>
    <name evidence="3" type="ORF">ABGN05_29330</name>
</gene>
<reference evidence="3 4" key="1">
    <citation type="submission" date="2024-05" db="EMBL/GenBank/DDBJ databases">
        <authorList>
            <person name="Jiang F."/>
        </authorList>
    </citation>
    <scope>NUCLEOTIDE SEQUENCE [LARGE SCALE GENOMIC DNA]</scope>
    <source>
        <strain evidence="3 4">LZ166</strain>
    </source>
</reference>
<protein>
    <submittedName>
        <fullName evidence="3">Methyltransferase domain-containing protein</fullName>
    </submittedName>
</protein>
<dbReference type="GO" id="GO:0008168">
    <property type="term" value="F:methyltransferase activity"/>
    <property type="evidence" value="ECO:0007669"/>
    <property type="project" value="UniProtKB-KW"/>
</dbReference>
<dbReference type="EMBL" id="JBDPGJ010000012">
    <property type="protein sequence ID" value="MEX0409742.1"/>
    <property type="molecule type" value="Genomic_DNA"/>
</dbReference>
<dbReference type="Proteomes" id="UP001556692">
    <property type="component" value="Unassembled WGS sequence"/>
</dbReference>
<feature type="domain" description="Methyltransferase" evidence="2">
    <location>
        <begin position="54"/>
        <end position="143"/>
    </location>
</feature>
<dbReference type="InterPro" id="IPR025714">
    <property type="entry name" value="Methyltranfer_dom"/>
</dbReference>
<keyword evidence="3" id="KW-0489">Methyltransferase</keyword>
<keyword evidence="3" id="KW-0808">Transferase</keyword>
<dbReference type="Pfam" id="PF13847">
    <property type="entry name" value="Methyltransf_31"/>
    <property type="match status" value="1"/>
</dbReference>
<evidence type="ECO:0000256" key="1">
    <source>
        <dbReference type="SAM" id="MobiDB-lite"/>
    </source>
</evidence>
<organism evidence="3 4">
    <name type="scientific">Aquibium pacificus</name>
    <dbReference type="NCBI Taxonomy" id="3153579"/>
    <lineage>
        <taxon>Bacteria</taxon>
        <taxon>Pseudomonadati</taxon>
        <taxon>Pseudomonadota</taxon>
        <taxon>Alphaproteobacteria</taxon>
        <taxon>Hyphomicrobiales</taxon>
        <taxon>Phyllobacteriaceae</taxon>
        <taxon>Aquibium</taxon>
    </lineage>
</organism>
<evidence type="ECO:0000313" key="4">
    <source>
        <dbReference type="Proteomes" id="UP001556692"/>
    </source>
</evidence>
<dbReference type="Gene3D" id="3.40.50.150">
    <property type="entry name" value="Vaccinia Virus protein VP39"/>
    <property type="match status" value="1"/>
</dbReference>
<dbReference type="InterPro" id="IPR029063">
    <property type="entry name" value="SAM-dependent_MTases_sf"/>
</dbReference>
<dbReference type="SUPFAM" id="SSF53335">
    <property type="entry name" value="S-adenosyl-L-methionine-dependent methyltransferases"/>
    <property type="match status" value="1"/>
</dbReference>
<comment type="caution">
    <text evidence="3">The sequence shown here is derived from an EMBL/GenBank/DDBJ whole genome shotgun (WGS) entry which is preliminary data.</text>
</comment>
<dbReference type="GO" id="GO:0032259">
    <property type="term" value="P:methylation"/>
    <property type="evidence" value="ECO:0007669"/>
    <property type="project" value="UniProtKB-KW"/>
</dbReference>
<accession>A0ABV3SSF0</accession>
<dbReference type="CDD" id="cd02440">
    <property type="entry name" value="AdoMet_MTases"/>
    <property type="match status" value="1"/>
</dbReference>
<keyword evidence="4" id="KW-1185">Reference proteome</keyword>
<evidence type="ECO:0000313" key="3">
    <source>
        <dbReference type="EMBL" id="MEX0409742.1"/>
    </source>
</evidence>
<proteinExistence type="predicted"/>